<sequence length="274" mass="27922">MKSRLSLLSILLCSTLPLSAATSVYEWTFNNGDLTAAAGNGTMATTGSATVSFATTDGTTVPHIGGVASGYMSVPSFTAGANGVLLTFADSAPNGGGAYLNQYTILMDIYSPGAAGWQALMNTATDNANDADWYISDTGGLGIGELGYSSGGAVTQNSWQRIAMSADLAAGTVKYYVNGNLVKTRTGGSLLDGRFAVYTNNHPGADLLLFNEGDNSGSYVHPLLVGSVAFTDQALGDSAIASLGGPSANGILVPEPSAALLGALGMTALLRRRR</sequence>
<evidence type="ECO:0000313" key="2">
    <source>
        <dbReference type="EMBL" id="QJE94670.1"/>
    </source>
</evidence>
<dbReference type="SUPFAM" id="SSF49899">
    <property type="entry name" value="Concanavalin A-like lectins/glucanases"/>
    <property type="match status" value="1"/>
</dbReference>
<evidence type="ECO:0000313" key="3">
    <source>
        <dbReference type="Proteomes" id="UP000501812"/>
    </source>
</evidence>
<dbReference type="KEGG" id="luo:HHL09_02370"/>
<protein>
    <submittedName>
        <fullName evidence="2">PEP-CTERM sorting domain-containing protein</fullName>
    </submittedName>
</protein>
<proteinExistence type="predicted"/>
<dbReference type="InterPro" id="IPR013320">
    <property type="entry name" value="ConA-like_dom_sf"/>
</dbReference>
<evidence type="ECO:0000256" key="1">
    <source>
        <dbReference type="SAM" id="SignalP"/>
    </source>
</evidence>
<feature type="chain" id="PRO_5032504554" evidence="1">
    <location>
        <begin position="21"/>
        <end position="274"/>
    </location>
</feature>
<feature type="signal peptide" evidence="1">
    <location>
        <begin position="1"/>
        <end position="20"/>
    </location>
</feature>
<dbReference type="AlphaFoldDB" id="A0A858RED0"/>
<gene>
    <name evidence="2" type="ORF">HHL09_02370</name>
</gene>
<organism evidence="2 3">
    <name type="scientific">Luteolibacter luteus</name>
    <dbReference type="NCBI Taxonomy" id="2728835"/>
    <lineage>
        <taxon>Bacteria</taxon>
        <taxon>Pseudomonadati</taxon>
        <taxon>Verrucomicrobiota</taxon>
        <taxon>Verrucomicrobiia</taxon>
        <taxon>Verrucomicrobiales</taxon>
        <taxon>Verrucomicrobiaceae</taxon>
        <taxon>Luteolibacter</taxon>
    </lineage>
</organism>
<dbReference type="EMBL" id="CP051774">
    <property type="protein sequence ID" value="QJE94670.1"/>
    <property type="molecule type" value="Genomic_DNA"/>
</dbReference>
<name>A0A858RED0_9BACT</name>
<dbReference type="Gene3D" id="2.60.120.200">
    <property type="match status" value="1"/>
</dbReference>
<reference evidence="2 3" key="1">
    <citation type="submission" date="2020-04" db="EMBL/GenBank/DDBJ databases">
        <title>Luteolibacter sp. G-1-1-1 isolated from soil.</title>
        <authorList>
            <person name="Dahal R.H."/>
        </authorList>
    </citation>
    <scope>NUCLEOTIDE SEQUENCE [LARGE SCALE GENOMIC DNA]</scope>
    <source>
        <strain evidence="2 3">G-1-1-1</strain>
    </source>
</reference>
<accession>A0A858RED0</accession>
<keyword evidence="1" id="KW-0732">Signal</keyword>
<dbReference type="Proteomes" id="UP000501812">
    <property type="component" value="Chromosome"/>
</dbReference>
<keyword evidence="3" id="KW-1185">Reference proteome</keyword>
<dbReference type="RefSeq" id="WP_169452891.1">
    <property type="nucleotide sequence ID" value="NZ_CP051774.1"/>
</dbReference>
<dbReference type="Pfam" id="PF13385">
    <property type="entry name" value="Laminin_G_3"/>
    <property type="match status" value="1"/>
</dbReference>